<name>A0A942E9Q6_9HYPH</name>
<comment type="caution">
    <text evidence="1">The sequence shown here is derived from an EMBL/GenBank/DDBJ whole genome shotgun (WGS) entry which is preliminary data.</text>
</comment>
<evidence type="ECO:0000313" key="1">
    <source>
        <dbReference type="EMBL" id="MBS3850181.1"/>
    </source>
</evidence>
<dbReference type="EMBL" id="JAGXTP010000003">
    <property type="protein sequence ID" value="MBS3850181.1"/>
    <property type="molecule type" value="Genomic_DNA"/>
</dbReference>
<dbReference type="AlphaFoldDB" id="A0A942E9Q6"/>
<keyword evidence="2" id="KW-1185">Reference proteome</keyword>
<organism evidence="1 2">
    <name type="scientific">Devosia litorisediminis</name>
    <dbReference type="NCBI Taxonomy" id="2829817"/>
    <lineage>
        <taxon>Bacteria</taxon>
        <taxon>Pseudomonadati</taxon>
        <taxon>Pseudomonadota</taxon>
        <taxon>Alphaproteobacteria</taxon>
        <taxon>Hyphomicrobiales</taxon>
        <taxon>Devosiaceae</taxon>
        <taxon>Devosia</taxon>
    </lineage>
</organism>
<dbReference type="Proteomes" id="UP000678281">
    <property type="component" value="Unassembled WGS sequence"/>
</dbReference>
<evidence type="ECO:0000313" key="2">
    <source>
        <dbReference type="Proteomes" id="UP000678281"/>
    </source>
</evidence>
<proteinExistence type="predicted"/>
<dbReference type="RefSeq" id="WP_212659816.1">
    <property type="nucleotide sequence ID" value="NZ_JAGXTP010000003.1"/>
</dbReference>
<reference evidence="1" key="1">
    <citation type="submission" date="2021-04" db="EMBL/GenBank/DDBJ databases">
        <title>Devosia litorisediminis sp. nov., isolated from a sand dune.</title>
        <authorList>
            <person name="Park S."/>
            <person name="Yoon J.-H."/>
        </authorList>
    </citation>
    <scope>NUCLEOTIDE SEQUENCE</scope>
    <source>
        <strain evidence="1">BSSL-BM10</strain>
    </source>
</reference>
<sequence length="105" mass="11326">MSHMRQFAPALIFSTVSFVLIAAFMLAPQAKGEMAVAFPPFTSEETAWSIVRQAGGYAVGPTQLPNIVVAYAGDADFQRRARDLGALFFLNATGLCAPQLDRETT</sequence>
<protein>
    <submittedName>
        <fullName evidence="1">Uncharacterized protein</fullName>
    </submittedName>
</protein>
<gene>
    <name evidence="1" type="ORF">KD146_15885</name>
</gene>
<accession>A0A942E9Q6</accession>